<dbReference type="GO" id="GO:0016787">
    <property type="term" value="F:hydrolase activity"/>
    <property type="evidence" value="ECO:0007669"/>
    <property type="project" value="UniProtKB-UniRule"/>
</dbReference>
<evidence type="ECO:0000256" key="1">
    <source>
        <dbReference type="ARBA" id="ARBA00022801"/>
    </source>
</evidence>
<dbReference type="PROSITE" id="PS51635">
    <property type="entry name" value="PNPLA"/>
    <property type="match status" value="1"/>
</dbReference>
<evidence type="ECO:0000313" key="6">
    <source>
        <dbReference type="EMBL" id="PQJ77017.1"/>
    </source>
</evidence>
<feature type="short sequence motif" description="GXSXG" evidence="4">
    <location>
        <begin position="58"/>
        <end position="62"/>
    </location>
</feature>
<evidence type="ECO:0000313" key="7">
    <source>
        <dbReference type="Proteomes" id="UP000239068"/>
    </source>
</evidence>
<sequence>MKKFIATCFLLISICFYGQEKQPKIGLVLSGGGAKGFAHVGVLKEIDKAGIRLDYIGGTSMGAIVGGLYAAGYSADQIEVIIKETDFLSLVRDQLPRNSETFFEKEYGENTMITLPVKRGVIGLPRAISKGQNVLNLLLELFDSLDGNQDFSKLSVPFFCIATDVETGGEVILEKGSLPLALRASGSFPTLLNPVVLNGKLLVDGGIANNFPVSVMKSKGIDIVIGVDVEGRLYKKENLNSAIAIMNQIMSYQMYNKTSKEKEKIDVYIHPDINNFSVVDFDKKDEILKIGIDEAAKYSEVFKELAAKQKVKRKREELKLSNEKLLISSIAIDGSKDYTRSFVLGKLKLKEGDSTTRREITKKIYLLSATKNYDRIEYNLIKKIDQSYLLSFYLQETKENASLKLGVHYDFLYKSSLLANYSQKHLLVDNDKFSLDMILGDNLRYNLNYFVDNGFYISYGFRSRYNHFTSNSKYNPIVSSFTNVNNINLKYTDITNQFFIQTTFDRKFALGLGAEHKYIKATTATITINDQAIIIDKSNYFNTYGYLKLDTYDKKNFPTKGYFADLNFKWYLASSDYNNDFQSFGQTKGTLGFAKTFWDKLTFQLTNEAGFTLKNPDSEVFDFYLGGYNQNYINTFVAFYGYDFAELSNNTFVKSEFNFRYALADNHYAIFIANYGRLGENVFKNIDLFKDIKSGYALGYSYNSLIGPLEIKYSWSPEINQNFWLFNLGFWF</sequence>
<protein>
    <submittedName>
        <fullName evidence="6">Patatin</fullName>
    </submittedName>
</protein>
<feature type="short sequence motif" description="GXGXXG" evidence="4">
    <location>
        <begin position="31"/>
        <end position="36"/>
    </location>
</feature>
<evidence type="ECO:0000259" key="5">
    <source>
        <dbReference type="PROSITE" id="PS51635"/>
    </source>
</evidence>
<keyword evidence="1 4" id="KW-0378">Hydrolase</keyword>
<dbReference type="AlphaFoldDB" id="A0A2S7WHC8"/>
<dbReference type="InterPro" id="IPR016035">
    <property type="entry name" value="Acyl_Trfase/lysoPLipase"/>
</dbReference>
<dbReference type="Proteomes" id="UP000239068">
    <property type="component" value="Unassembled WGS sequence"/>
</dbReference>
<dbReference type="CDD" id="cd07205">
    <property type="entry name" value="Pat_PNPLA6_PNPLA7_NTE1_like"/>
    <property type="match status" value="1"/>
</dbReference>
<dbReference type="InterPro" id="IPR002641">
    <property type="entry name" value="PNPLA_dom"/>
</dbReference>
<evidence type="ECO:0000256" key="2">
    <source>
        <dbReference type="ARBA" id="ARBA00022963"/>
    </source>
</evidence>
<feature type="active site" description="Proton acceptor" evidence="4">
    <location>
        <position position="204"/>
    </location>
</feature>
<dbReference type="SUPFAM" id="SSF52151">
    <property type="entry name" value="FabD/lysophospholipase-like"/>
    <property type="match status" value="1"/>
</dbReference>
<feature type="short sequence motif" description="DGA/G" evidence="4">
    <location>
        <begin position="204"/>
        <end position="206"/>
    </location>
</feature>
<dbReference type="Gene3D" id="3.40.1090.10">
    <property type="entry name" value="Cytosolic phospholipase A2 catalytic domain"/>
    <property type="match status" value="2"/>
</dbReference>
<comment type="caution">
    <text evidence="6">The sequence shown here is derived from an EMBL/GenBank/DDBJ whole genome shotgun (WGS) entry which is preliminary data.</text>
</comment>
<dbReference type="PANTHER" id="PTHR14226">
    <property type="entry name" value="NEUROPATHY TARGET ESTERASE/SWISS CHEESE D.MELANOGASTER"/>
    <property type="match status" value="1"/>
</dbReference>
<dbReference type="GO" id="GO:0016042">
    <property type="term" value="P:lipid catabolic process"/>
    <property type="evidence" value="ECO:0007669"/>
    <property type="project" value="UniProtKB-UniRule"/>
</dbReference>
<dbReference type="EMBL" id="MSCM01000002">
    <property type="protein sequence ID" value="PQJ77017.1"/>
    <property type="molecule type" value="Genomic_DNA"/>
</dbReference>
<feature type="active site" description="Nucleophile" evidence="4">
    <location>
        <position position="60"/>
    </location>
</feature>
<evidence type="ECO:0000256" key="4">
    <source>
        <dbReference type="PROSITE-ProRule" id="PRU01161"/>
    </source>
</evidence>
<name>A0A2S7WHC8_9FLAO</name>
<keyword evidence="3 4" id="KW-0443">Lipid metabolism</keyword>
<dbReference type="Pfam" id="PF01734">
    <property type="entry name" value="Patatin"/>
    <property type="match status" value="1"/>
</dbReference>
<dbReference type="Pfam" id="PF19143">
    <property type="entry name" value="Omp85_2"/>
    <property type="match status" value="1"/>
</dbReference>
<dbReference type="RefSeq" id="WP_105022336.1">
    <property type="nucleotide sequence ID" value="NZ_MSCM01000002.1"/>
</dbReference>
<reference evidence="6 7" key="1">
    <citation type="submission" date="2016-12" db="EMBL/GenBank/DDBJ databases">
        <title>Trade-off between light-utilization and light-protection in marine flavobacteria.</title>
        <authorList>
            <person name="Kumagai Y."/>
            <person name="Yoshizawa S."/>
            <person name="Kogure K."/>
            <person name="Iwasaki W."/>
        </authorList>
    </citation>
    <scope>NUCLEOTIDE SEQUENCE [LARGE SCALE GENOMIC DNA]</scope>
    <source>
        <strain evidence="6 7">ATCC 43844</strain>
    </source>
</reference>
<proteinExistence type="predicted"/>
<gene>
    <name evidence="6" type="ORF">BTO16_14265</name>
</gene>
<dbReference type="OrthoDB" id="9770965at2"/>
<dbReference type="PANTHER" id="PTHR14226:SF29">
    <property type="entry name" value="NEUROPATHY TARGET ESTERASE SWS"/>
    <property type="match status" value="1"/>
</dbReference>
<keyword evidence="2 4" id="KW-0442">Lipid degradation</keyword>
<evidence type="ECO:0000256" key="3">
    <source>
        <dbReference type="ARBA" id="ARBA00023098"/>
    </source>
</evidence>
<organism evidence="6 7">
    <name type="scientific">Polaribacter glomeratus</name>
    <dbReference type="NCBI Taxonomy" id="102"/>
    <lineage>
        <taxon>Bacteria</taxon>
        <taxon>Pseudomonadati</taxon>
        <taxon>Bacteroidota</taxon>
        <taxon>Flavobacteriia</taxon>
        <taxon>Flavobacteriales</taxon>
        <taxon>Flavobacteriaceae</taxon>
    </lineage>
</organism>
<keyword evidence="7" id="KW-1185">Reference proteome</keyword>
<feature type="domain" description="PNPLA" evidence="5">
    <location>
        <begin position="27"/>
        <end position="217"/>
    </location>
</feature>
<accession>A0A2S7WHC8</accession>
<dbReference type="InterPro" id="IPR043864">
    <property type="entry name" value="Omp85-like_dom"/>
</dbReference>
<dbReference type="InterPro" id="IPR050301">
    <property type="entry name" value="NTE"/>
</dbReference>